<evidence type="ECO:0000313" key="1">
    <source>
        <dbReference type="EMBL" id="KIJ89453.1"/>
    </source>
</evidence>
<dbReference type="HOGENOM" id="CLU_2740410_0_0_1"/>
<proteinExistence type="predicted"/>
<reference evidence="2" key="2">
    <citation type="submission" date="2015-01" db="EMBL/GenBank/DDBJ databases">
        <title>Evolutionary Origins and Diversification of the Mycorrhizal Mutualists.</title>
        <authorList>
            <consortium name="DOE Joint Genome Institute"/>
            <consortium name="Mycorrhizal Genomics Consortium"/>
            <person name="Kohler A."/>
            <person name="Kuo A."/>
            <person name="Nagy L.G."/>
            <person name="Floudas D."/>
            <person name="Copeland A."/>
            <person name="Barry K.W."/>
            <person name="Cichocki N."/>
            <person name="Veneault-Fourrey C."/>
            <person name="LaButti K."/>
            <person name="Lindquist E.A."/>
            <person name="Lipzen A."/>
            <person name="Lundell T."/>
            <person name="Morin E."/>
            <person name="Murat C."/>
            <person name="Riley R."/>
            <person name="Ohm R."/>
            <person name="Sun H."/>
            <person name="Tunlid A."/>
            <person name="Henrissat B."/>
            <person name="Grigoriev I.V."/>
            <person name="Hibbett D.S."/>
            <person name="Martin F."/>
        </authorList>
    </citation>
    <scope>NUCLEOTIDE SEQUENCE [LARGE SCALE GENOMIC DNA]</scope>
    <source>
        <strain evidence="2">LaAM-08-1</strain>
    </source>
</reference>
<name>A0A0C9WPI9_9AGAR</name>
<keyword evidence="2" id="KW-1185">Reference proteome</keyword>
<evidence type="ECO:0000313" key="2">
    <source>
        <dbReference type="Proteomes" id="UP000054477"/>
    </source>
</evidence>
<organism evidence="1 2">
    <name type="scientific">Laccaria amethystina LaAM-08-1</name>
    <dbReference type="NCBI Taxonomy" id="1095629"/>
    <lineage>
        <taxon>Eukaryota</taxon>
        <taxon>Fungi</taxon>
        <taxon>Dikarya</taxon>
        <taxon>Basidiomycota</taxon>
        <taxon>Agaricomycotina</taxon>
        <taxon>Agaricomycetes</taxon>
        <taxon>Agaricomycetidae</taxon>
        <taxon>Agaricales</taxon>
        <taxon>Agaricineae</taxon>
        <taxon>Hydnangiaceae</taxon>
        <taxon>Laccaria</taxon>
    </lineage>
</organism>
<dbReference type="Proteomes" id="UP000054477">
    <property type="component" value="Unassembled WGS sequence"/>
</dbReference>
<gene>
    <name evidence="1" type="ORF">K443DRAFT_16106</name>
</gene>
<dbReference type="AlphaFoldDB" id="A0A0C9WPI9"/>
<sequence length="71" mass="8361">MFQRLLKDESAMITYTNKAVYLFIPDVESDTCLRYWANCWDTVITVWKLLTTAIEHSIRFYLALPPDSGKR</sequence>
<reference evidence="1 2" key="1">
    <citation type="submission" date="2014-04" db="EMBL/GenBank/DDBJ databases">
        <authorList>
            <consortium name="DOE Joint Genome Institute"/>
            <person name="Kuo A."/>
            <person name="Kohler A."/>
            <person name="Nagy L.G."/>
            <person name="Floudas D."/>
            <person name="Copeland A."/>
            <person name="Barry K.W."/>
            <person name="Cichocki N."/>
            <person name="Veneault-Fourrey C."/>
            <person name="LaButti K."/>
            <person name="Lindquist E.A."/>
            <person name="Lipzen A."/>
            <person name="Lundell T."/>
            <person name="Morin E."/>
            <person name="Murat C."/>
            <person name="Sun H."/>
            <person name="Tunlid A."/>
            <person name="Henrissat B."/>
            <person name="Grigoriev I.V."/>
            <person name="Hibbett D.S."/>
            <person name="Martin F."/>
            <person name="Nordberg H.P."/>
            <person name="Cantor M.N."/>
            <person name="Hua S.X."/>
        </authorList>
    </citation>
    <scope>NUCLEOTIDE SEQUENCE [LARGE SCALE GENOMIC DNA]</scope>
    <source>
        <strain evidence="1 2">LaAM-08-1</strain>
    </source>
</reference>
<dbReference type="EMBL" id="KN839718">
    <property type="protein sequence ID" value="KIJ89453.1"/>
    <property type="molecule type" value="Genomic_DNA"/>
</dbReference>
<protein>
    <submittedName>
        <fullName evidence="1">Uncharacterized protein</fullName>
    </submittedName>
</protein>
<accession>A0A0C9WPI9</accession>